<dbReference type="EMBL" id="KN847044">
    <property type="protein sequence ID" value="KIW25413.1"/>
    <property type="molecule type" value="Genomic_DNA"/>
</dbReference>
<keyword evidence="7" id="KW-0503">Monooxygenase</keyword>
<evidence type="ECO:0000313" key="9">
    <source>
        <dbReference type="EMBL" id="KIW25413.1"/>
    </source>
</evidence>
<dbReference type="InterPro" id="IPR036396">
    <property type="entry name" value="Cyt_P450_sf"/>
</dbReference>
<dbReference type="GO" id="GO:0016705">
    <property type="term" value="F:oxidoreductase activity, acting on paired donors, with incorporation or reduction of molecular oxygen"/>
    <property type="evidence" value="ECO:0007669"/>
    <property type="project" value="InterPro"/>
</dbReference>
<dbReference type="CDD" id="cd11062">
    <property type="entry name" value="CYP58-like"/>
    <property type="match status" value="1"/>
</dbReference>
<keyword evidence="4 8" id="KW-0479">Metal-binding</keyword>
<dbReference type="AlphaFoldDB" id="A0A0D2C2D6"/>
<comment type="cofactor">
    <cofactor evidence="1 8">
        <name>heme</name>
        <dbReference type="ChEBI" id="CHEBI:30413"/>
    </cofactor>
</comment>
<dbReference type="Proteomes" id="UP000054466">
    <property type="component" value="Unassembled WGS sequence"/>
</dbReference>
<evidence type="ECO:0000256" key="7">
    <source>
        <dbReference type="ARBA" id="ARBA00023033"/>
    </source>
</evidence>
<keyword evidence="10" id="KW-1185">Reference proteome</keyword>
<comment type="similarity">
    <text evidence="2">Belongs to the cytochrome P450 family.</text>
</comment>
<sequence>MDMLQCRACHLSPIFQPHRSLPGPENRCRNLLVRALLSSSLDPSISPRSSSGEPCLDTVLRYEFYYDVVLGGQYTFRILDLHKQYGPVVRINPRELHFYPPQFYEEIYAGPTRRRDRWERYTQGFGMPGAGASTNPHDLHKARRAALSPYFSMQSVRKLQGVIEEKADLLMARFREFGDMRKEDARKPLNLEVAFAAYAYDVITEYAFARSEHHLEAEDFDPWMLKAASSTSSLGQIAKQMYWLFWLVLNIPDWMAQKLDANASRYLQFKRDIKNQIENIRNGVDTSHKTASHPTIFHEILDSSLPAAEKRTSRLADEGATVVSAGAVTTGWTLPVTVFYLLSNPAVLQHLKQELYEAIPDPTKPTALPELERLPYLTGVIQEGLRLSYGICTRLERIARDEALVFNDGERSWTVPPGTPCSMTSYMIHRNPDIFPSPHEYRPERWIENPRLDKYLVSFSKGKMQCLGINLAYAELYLMVAKLFRVYGSREVKFDGDVGRLELFETTFEKDVDMREDRFIPLPSRDTKGVRVLVELY</sequence>
<dbReference type="InterPro" id="IPR001128">
    <property type="entry name" value="Cyt_P450"/>
</dbReference>
<dbReference type="InterPro" id="IPR050121">
    <property type="entry name" value="Cytochrome_P450_monoxygenase"/>
</dbReference>
<reference evidence="9 10" key="1">
    <citation type="submission" date="2015-01" db="EMBL/GenBank/DDBJ databases">
        <title>The Genome Sequence of Cladophialophora immunda CBS83496.</title>
        <authorList>
            <consortium name="The Broad Institute Genomics Platform"/>
            <person name="Cuomo C."/>
            <person name="de Hoog S."/>
            <person name="Gorbushina A."/>
            <person name="Stielow B."/>
            <person name="Teixiera M."/>
            <person name="Abouelleil A."/>
            <person name="Chapman S.B."/>
            <person name="Priest M."/>
            <person name="Young S.K."/>
            <person name="Wortman J."/>
            <person name="Nusbaum C."/>
            <person name="Birren B."/>
        </authorList>
    </citation>
    <scope>NUCLEOTIDE SEQUENCE [LARGE SCALE GENOMIC DNA]</scope>
    <source>
        <strain evidence="9 10">CBS 83496</strain>
    </source>
</reference>
<dbReference type="Pfam" id="PF00067">
    <property type="entry name" value="p450"/>
    <property type="match status" value="1"/>
</dbReference>
<dbReference type="RefSeq" id="XP_016245629.1">
    <property type="nucleotide sequence ID" value="XM_016395773.1"/>
</dbReference>
<evidence type="ECO:0000256" key="2">
    <source>
        <dbReference type="ARBA" id="ARBA00010617"/>
    </source>
</evidence>
<dbReference type="STRING" id="569365.A0A0D2C2D6"/>
<dbReference type="VEuPathDB" id="FungiDB:PV07_08588"/>
<evidence type="ECO:0008006" key="11">
    <source>
        <dbReference type="Google" id="ProtNLM"/>
    </source>
</evidence>
<evidence type="ECO:0000313" key="10">
    <source>
        <dbReference type="Proteomes" id="UP000054466"/>
    </source>
</evidence>
<dbReference type="PANTHER" id="PTHR24305">
    <property type="entry name" value="CYTOCHROME P450"/>
    <property type="match status" value="1"/>
</dbReference>
<dbReference type="GO" id="GO:0005506">
    <property type="term" value="F:iron ion binding"/>
    <property type="evidence" value="ECO:0007669"/>
    <property type="project" value="InterPro"/>
</dbReference>
<feature type="binding site" description="axial binding residue" evidence="8">
    <location>
        <position position="466"/>
    </location>
    <ligand>
        <name>heme</name>
        <dbReference type="ChEBI" id="CHEBI:30413"/>
    </ligand>
    <ligandPart>
        <name>Fe</name>
        <dbReference type="ChEBI" id="CHEBI:18248"/>
    </ligandPart>
</feature>
<evidence type="ECO:0000256" key="4">
    <source>
        <dbReference type="ARBA" id="ARBA00022723"/>
    </source>
</evidence>
<dbReference type="GO" id="GO:0020037">
    <property type="term" value="F:heme binding"/>
    <property type="evidence" value="ECO:0007669"/>
    <property type="project" value="InterPro"/>
</dbReference>
<dbReference type="InterPro" id="IPR002401">
    <property type="entry name" value="Cyt_P450_E_grp-I"/>
</dbReference>
<dbReference type="GO" id="GO:0004497">
    <property type="term" value="F:monooxygenase activity"/>
    <property type="evidence" value="ECO:0007669"/>
    <property type="project" value="UniProtKB-KW"/>
</dbReference>
<dbReference type="PRINTS" id="PR00463">
    <property type="entry name" value="EP450I"/>
</dbReference>
<dbReference type="OrthoDB" id="3945418at2759"/>
<keyword evidence="3 8" id="KW-0349">Heme</keyword>
<name>A0A0D2C2D6_9EURO</name>
<dbReference type="Gene3D" id="1.10.630.10">
    <property type="entry name" value="Cytochrome P450"/>
    <property type="match status" value="1"/>
</dbReference>
<proteinExistence type="inferred from homology"/>
<accession>A0A0D2C2D6</accession>
<evidence type="ECO:0000256" key="5">
    <source>
        <dbReference type="ARBA" id="ARBA00023002"/>
    </source>
</evidence>
<dbReference type="PANTHER" id="PTHR24305:SF157">
    <property type="entry name" value="N-ACETYLTRYPTOPHAN 6-HYDROXYLASE IVOC-RELATED"/>
    <property type="match status" value="1"/>
</dbReference>
<organism evidence="9 10">
    <name type="scientific">Cladophialophora immunda</name>
    <dbReference type="NCBI Taxonomy" id="569365"/>
    <lineage>
        <taxon>Eukaryota</taxon>
        <taxon>Fungi</taxon>
        <taxon>Dikarya</taxon>
        <taxon>Ascomycota</taxon>
        <taxon>Pezizomycotina</taxon>
        <taxon>Eurotiomycetes</taxon>
        <taxon>Chaetothyriomycetidae</taxon>
        <taxon>Chaetothyriales</taxon>
        <taxon>Herpotrichiellaceae</taxon>
        <taxon>Cladophialophora</taxon>
    </lineage>
</organism>
<dbReference type="SUPFAM" id="SSF48264">
    <property type="entry name" value="Cytochrome P450"/>
    <property type="match status" value="1"/>
</dbReference>
<evidence type="ECO:0000256" key="1">
    <source>
        <dbReference type="ARBA" id="ARBA00001971"/>
    </source>
</evidence>
<gene>
    <name evidence="9" type="ORF">PV07_08588</name>
</gene>
<evidence type="ECO:0000256" key="6">
    <source>
        <dbReference type="ARBA" id="ARBA00023004"/>
    </source>
</evidence>
<evidence type="ECO:0000256" key="8">
    <source>
        <dbReference type="PIRSR" id="PIRSR602401-1"/>
    </source>
</evidence>
<keyword evidence="5" id="KW-0560">Oxidoreductase</keyword>
<dbReference type="GeneID" id="27347782"/>
<keyword evidence="6 8" id="KW-0408">Iron</keyword>
<protein>
    <recommendedName>
        <fullName evidence="11">Cytochrome P450</fullName>
    </recommendedName>
</protein>
<evidence type="ECO:0000256" key="3">
    <source>
        <dbReference type="ARBA" id="ARBA00022617"/>
    </source>
</evidence>